<reference evidence="2 3" key="1">
    <citation type="submission" date="2018-06" db="EMBL/GenBank/DDBJ databases">
        <authorList>
            <consortium name="Pathogen Informatics"/>
            <person name="Doyle S."/>
        </authorList>
    </citation>
    <scope>NUCLEOTIDE SEQUENCE [LARGE SCALE GENOMIC DNA]</scope>
    <source>
        <strain evidence="2 3">NCTC13229</strain>
    </source>
</reference>
<comment type="caution">
    <text evidence="2">The sequence shown here is derived from an EMBL/GenBank/DDBJ whole genome shotgun (WGS) entry which is preliminary data.</text>
</comment>
<dbReference type="Gene3D" id="3.90.280.10">
    <property type="entry name" value="PEBP-like"/>
    <property type="match status" value="1"/>
</dbReference>
<accession>A0AB38FCZ8</accession>
<dbReference type="InterPro" id="IPR005247">
    <property type="entry name" value="YbhB_YbcL/LppC-like"/>
</dbReference>
<proteinExistence type="inferred from homology"/>
<dbReference type="SUPFAM" id="SSF49777">
    <property type="entry name" value="PEBP-like"/>
    <property type="match status" value="1"/>
</dbReference>
<protein>
    <submittedName>
        <fullName evidence="2">Phosphatidylethanolamine binding protein</fullName>
    </submittedName>
</protein>
<comment type="similarity">
    <text evidence="1">Belongs to the UPF0098 family.</text>
</comment>
<evidence type="ECO:0000313" key="2">
    <source>
        <dbReference type="EMBL" id="SPZ39472.1"/>
    </source>
</evidence>
<evidence type="ECO:0000256" key="1">
    <source>
        <dbReference type="ARBA" id="ARBA00007120"/>
    </source>
</evidence>
<name>A0AB38FCZ8_RHOWR</name>
<dbReference type="RefSeq" id="WP_112299905.1">
    <property type="nucleotide sequence ID" value="NZ_QTTP01000001.1"/>
</dbReference>
<dbReference type="InterPro" id="IPR036610">
    <property type="entry name" value="PEBP-like_sf"/>
</dbReference>
<dbReference type="AlphaFoldDB" id="A0AB38FCZ8"/>
<dbReference type="InterPro" id="IPR008914">
    <property type="entry name" value="PEBP"/>
</dbReference>
<organism evidence="2 3">
    <name type="scientific">Rhodococcus wratislaviensis</name>
    <name type="common">Tsukamurella wratislaviensis</name>
    <dbReference type="NCBI Taxonomy" id="44752"/>
    <lineage>
        <taxon>Bacteria</taxon>
        <taxon>Bacillati</taxon>
        <taxon>Actinomycetota</taxon>
        <taxon>Actinomycetes</taxon>
        <taxon>Mycobacteriales</taxon>
        <taxon>Nocardiaceae</taxon>
        <taxon>Rhodococcus</taxon>
    </lineage>
</organism>
<gene>
    <name evidence="2" type="ORF">NCTC13229_02951</name>
</gene>
<evidence type="ECO:0000313" key="3">
    <source>
        <dbReference type="Proteomes" id="UP000251211"/>
    </source>
</evidence>
<dbReference type="PANTHER" id="PTHR30289">
    <property type="entry name" value="UNCHARACTERIZED PROTEIN YBCL-RELATED"/>
    <property type="match status" value="1"/>
</dbReference>
<dbReference type="EMBL" id="UAUI01000011">
    <property type="protein sequence ID" value="SPZ39472.1"/>
    <property type="molecule type" value="Genomic_DNA"/>
</dbReference>
<dbReference type="CDD" id="cd00865">
    <property type="entry name" value="PEBP_bact_arch"/>
    <property type="match status" value="1"/>
</dbReference>
<dbReference type="Proteomes" id="UP000251211">
    <property type="component" value="Unassembled WGS sequence"/>
</dbReference>
<sequence length="155" mass="16367">MKINKGTLSISSPAFGHGARMPDAYSKNGRGVSPPLSWTGVPKGTKSFALVAHDADAPLIEGFTHWVLYGIPAQVDSVPEGGGAGYVQGLNSTGAPGWTPAAPPAGHGTHFYYFHLYALDAEIDLPPGLSMDELLREIDPHVINQARVVGTYSNE</sequence>
<dbReference type="Pfam" id="PF01161">
    <property type="entry name" value="PBP"/>
    <property type="match status" value="1"/>
</dbReference>
<dbReference type="PANTHER" id="PTHR30289:SF1">
    <property type="entry name" value="PEBP (PHOSPHATIDYLETHANOLAMINE-BINDING PROTEIN) FAMILY PROTEIN"/>
    <property type="match status" value="1"/>
</dbReference>
<dbReference type="NCBIfam" id="TIGR00481">
    <property type="entry name" value="YbhB/YbcL family Raf kinase inhibitor-like protein"/>
    <property type="match status" value="1"/>
</dbReference>